<accession>A0A8S1MUH6</accession>
<organism evidence="1 2">
    <name type="scientific">Paramecium sonneborni</name>
    <dbReference type="NCBI Taxonomy" id="65129"/>
    <lineage>
        <taxon>Eukaryota</taxon>
        <taxon>Sar</taxon>
        <taxon>Alveolata</taxon>
        <taxon>Ciliophora</taxon>
        <taxon>Intramacronucleata</taxon>
        <taxon>Oligohymenophorea</taxon>
        <taxon>Peniculida</taxon>
        <taxon>Parameciidae</taxon>
        <taxon>Paramecium</taxon>
    </lineage>
</organism>
<keyword evidence="2" id="KW-1185">Reference proteome</keyword>
<reference evidence="1" key="1">
    <citation type="submission" date="2021-01" db="EMBL/GenBank/DDBJ databases">
        <authorList>
            <consortium name="Genoscope - CEA"/>
            <person name="William W."/>
        </authorList>
    </citation>
    <scope>NUCLEOTIDE SEQUENCE</scope>
</reference>
<gene>
    <name evidence="1" type="ORF">PSON_ATCC_30995.1.T0380001</name>
</gene>
<dbReference type="Proteomes" id="UP000692954">
    <property type="component" value="Unassembled WGS sequence"/>
</dbReference>
<comment type="caution">
    <text evidence="1">The sequence shown here is derived from an EMBL/GenBank/DDBJ whole genome shotgun (WGS) entry which is preliminary data.</text>
</comment>
<protein>
    <submittedName>
        <fullName evidence="1">Uncharacterized protein</fullName>
    </submittedName>
</protein>
<evidence type="ECO:0000313" key="2">
    <source>
        <dbReference type="Proteomes" id="UP000692954"/>
    </source>
</evidence>
<dbReference type="EMBL" id="CAJJDN010000038">
    <property type="protein sequence ID" value="CAD8078584.1"/>
    <property type="molecule type" value="Genomic_DNA"/>
</dbReference>
<evidence type="ECO:0000313" key="1">
    <source>
        <dbReference type="EMBL" id="CAD8078584.1"/>
    </source>
</evidence>
<name>A0A8S1MUH6_9CILI</name>
<proteinExistence type="predicted"/>
<sequence>MDNFHQAALRLHITYIMNKYDRLWRKTIRIVTRRKLRKYSSRCHFMGQMEIIVQTMEDNTDQKNVQRFLRTFIQIEFREENKKKHFVSKIQR</sequence>
<dbReference type="AlphaFoldDB" id="A0A8S1MUH6"/>